<evidence type="ECO:0000313" key="2">
    <source>
        <dbReference type="EMBL" id="KAA3479977.1"/>
    </source>
</evidence>
<dbReference type="InterPro" id="IPR012337">
    <property type="entry name" value="RNaseH-like_sf"/>
</dbReference>
<evidence type="ECO:0000313" key="3">
    <source>
        <dbReference type="Proteomes" id="UP000325315"/>
    </source>
</evidence>
<dbReference type="GO" id="GO:0003964">
    <property type="term" value="F:RNA-directed DNA polymerase activity"/>
    <property type="evidence" value="ECO:0007669"/>
    <property type="project" value="UniProtKB-KW"/>
</dbReference>
<dbReference type="GO" id="GO:0015074">
    <property type="term" value="P:DNA integration"/>
    <property type="evidence" value="ECO:0007669"/>
    <property type="project" value="InterPro"/>
</dbReference>
<dbReference type="InterPro" id="IPR056924">
    <property type="entry name" value="SH3_Tf2-1"/>
</dbReference>
<dbReference type="SUPFAM" id="SSF53098">
    <property type="entry name" value="Ribonuclease H-like"/>
    <property type="match status" value="1"/>
</dbReference>
<keyword evidence="2" id="KW-0548">Nucleotidyltransferase</keyword>
<dbReference type="Gene3D" id="1.10.340.70">
    <property type="match status" value="1"/>
</dbReference>
<dbReference type="GO" id="GO:0003676">
    <property type="term" value="F:nucleic acid binding"/>
    <property type="evidence" value="ECO:0007669"/>
    <property type="project" value="InterPro"/>
</dbReference>
<dbReference type="InterPro" id="IPR036397">
    <property type="entry name" value="RNaseH_sf"/>
</dbReference>
<name>A0A5B6WFN5_9ROSI</name>
<reference evidence="3" key="1">
    <citation type="journal article" date="2019" name="Plant Biotechnol. J.">
        <title>Genome sequencing of the Australian wild diploid species Gossypium australe highlights disease resistance and delayed gland morphogenesis.</title>
        <authorList>
            <person name="Cai Y."/>
            <person name="Cai X."/>
            <person name="Wang Q."/>
            <person name="Wang P."/>
            <person name="Zhang Y."/>
            <person name="Cai C."/>
            <person name="Xu Y."/>
            <person name="Wang K."/>
            <person name="Zhou Z."/>
            <person name="Wang C."/>
            <person name="Geng S."/>
            <person name="Li B."/>
            <person name="Dong Q."/>
            <person name="Hou Y."/>
            <person name="Wang H."/>
            <person name="Ai P."/>
            <person name="Liu Z."/>
            <person name="Yi F."/>
            <person name="Sun M."/>
            <person name="An G."/>
            <person name="Cheng J."/>
            <person name="Zhang Y."/>
            <person name="Shi Q."/>
            <person name="Xie Y."/>
            <person name="Shi X."/>
            <person name="Chang Y."/>
            <person name="Huang F."/>
            <person name="Chen Y."/>
            <person name="Hong S."/>
            <person name="Mi L."/>
            <person name="Sun Q."/>
            <person name="Zhang L."/>
            <person name="Zhou B."/>
            <person name="Peng R."/>
            <person name="Zhang X."/>
            <person name="Liu F."/>
        </authorList>
    </citation>
    <scope>NUCLEOTIDE SEQUENCE [LARGE SCALE GENOMIC DNA]</scope>
    <source>
        <strain evidence="3">cv. PA1801</strain>
    </source>
</reference>
<organism evidence="2 3">
    <name type="scientific">Gossypium australe</name>
    <dbReference type="NCBI Taxonomy" id="47621"/>
    <lineage>
        <taxon>Eukaryota</taxon>
        <taxon>Viridiplantae</taxon>
        <taxon>Streptophyta</taxon>
        <taxon>Embryophyta</taxon>
        <taxon>Tracheophyta</taxon>
        <taxon>Spermatophyta</taxon>
        <taxon>Magnoliopsida</taxon>
        <taxon>eudicotyledons</taxon>
        <taxon>Gunneridae</taxon>
        <taxon>Pentapetalae</taxon>
        <taxon>rosids</taxon>
        <taxon>malvids</taxon>
        <taxon>Malvales</taxon>
        <taxon>Malvaceae</taxon>
        <taxon>Malvoideae</taxon>
        <taxon>Gossypium</taxon>
    </lineage>
</organism>
<feature type="domain" description="Integrase catalytic" evidence="1">
    <location>
        <begin position="98"/>
        <end position="172"/>
    </location>
</feature>
<dbReference type="AlphaFoldDB" id="A0A5B6WFN5"/>
<gene>
    <name evidence="2" type="ORF">EPI10_020443</name>
</gene>
<dbReference type="PANTHER" id="PTHR46148:SF44">
    <property type="entry name" value="GAG-POL POLYPROTEIN"/>
    <property type="match status" value="1"/>
</dbReference>
<keyword evidence="3" id="KW-1185">Reference proteome</keyword>
<dbReference type="InterPro" id="IPR001584">
    <property type="entry name" value="Integrase_cat-core"/>
</dbReference>
<evidence type="ECO:0000259" key="1">
    <source>
        <dbReference type="PROSITE" id="PS50994"/>
    </source>
</evidence>
<protein>
    <submittedName>
        <fullName evidence="2">Reverse transcriptase</fullName>
    </submittedName>
</protein>
<dbReference type="EMBL" id="SMMG02000003">
    <property type="protein sequence ID" value="KAA3479977.1"/>
    <property type="molecule type" value="Genomic_DNA"/>
</dbReference>
<keyword evidence="2" id="KW-0808">Transferase</keyword>
<dbReference type="PROSITE" id="PS50994">
    <property type="entry name" value="INTEGRASE"/>
    <property type="match status" value="1"/>
</dbReference>
<sequence>MMADKATNFSIGKDGKLRNGLRKDLLKKAHQKPFTLHLESIKMYRGLKDFYWWPSMKLKISEYVSTCLTCQRVKVEHQVLQNGNGMGLPWILFQGFPLKSLGTKLQFSTTFHPQTDGHSERVIQVLKDMLRSCVINFGIYLKRYVPLVEFTYNNNYHANLKMSPFKALYGRRCRTPTCWMELSERKMVSLDLVCETKEKFTVIHNHLKKGKLSPRFVGPYEVLVGPVAYKLALPPELSKIHNMFHVSMLRRYKSNLDHVVQIKELRVEPNLSYEEESICIIARERNHSTNEATLERESLMKDQYP</sequence>
<dbReference type="Proteomes" id="UP000325315">
    <property type="component" value="Unassembled WGS sequence"/>
</dbReference>
<dbReference type="Gene3D" id="3.30.420.10">
    <property type="entry name" value="Ribonuclease H-like superfamily/Ribonuclease H"/>
    <property type="match status" value="1"/>
</dbReference>
<dbReference type="Pfam" id="PF24626">
    <property type="entry name" value="SH3_Tf2-1"/>
    <property type="match status" value="1"/>
</dbReference>
<proteinExistence type="predicted"/>
<keyword evidence="2" id="KW-0695">RNA-directed DNA polymerase</keyword>
<accession>A0A5B6WFN5</accession>
<dbReference type="InterPro" id="IPR041588">
    <property type="entry name" value="Integrase_H2C2"/>
</dbReference>
<dbReference type="PANTHER" id="PTHR46148">
    <property type="entry name" value="CHROMO DOMAIN-CONTAINING PROTEIN"/>
    <property type="match status" value="1"/>
</dbReference>
<dbReference type="Pfam" id="PF17921">
    <property type="entry name" value="Integrase_H2C2"/>
    <property type="match status" value="1"/>
</dbReference>
<dbReference type="OrthoDB" id="115435at2759"/>
<comment type="caution">
    <text evidence="2">The sequence shown here is derived from an EMBL/GenBank/DDBJ whole genome shotgun (WGS) entry which is preliminary data.</text>
</comment>